<proteinExistence type="predicted"/>
<evidence type="ECO:0000313" key="1">
    <source>
        <dbReference type="EMBL" id="KAJ1673943.1"/>
    </source>
</evidence>
<organism evidence="1 2">
    <name type="scientific">Spiromyces aspiralis</name>
    <dbReference type="NCBI Taxonomy" id="68401"/>
    <lineage>
        <taxon>Eukaryota</taxon>
        <taxon>Fungi</taxon>
        <taxon>Fungi incertae sedis</taxon>
        <taxon>Zoopagomycota</taxon>
        <taxon>Kickxellomycotina</taxon>
        <taxon>Kickxellomycetes</taxon>
        <taxon>Kickxellales</taxon>
        <taxon>Kickxellaceae</taxon>
        <taxon>Spiromyces</taxon>
    </lineage>
</organism>
<name>A0ACC1HFQ3_9FUNG</name>
<sequence>DKVQITLVDRLGQFYHSLGALRGVIDQDFASQIFIPYDRVFTPESNQSGSSNITHKFVQGSLSEVHPNHIILEGGEKINFDYLVLATGSSYPAPAKMISRSKDEGMAIIDGLRERVSAAKHILLIGGGPVGVELAAEIAEHFAEAIKSGEKKITLAHSRNLPLTDRISQRMRQDIKEKLELLGVDLVLGHRLEVPEEVGFGDVLERRVIKSFDGSISIDSDLQIKSTGIRVNTEFMATLKPTKEGVLLVDPQSHCINVNPRLQLADPAYGHLFAPGDVNALPDSEKNAGCAFHQGELVGKSIEKLIKAGYHRHEPGSEKALNILEKARLGEWSVGLRPDTMIALGRKMGSLQAWKWAITGAVSNFIVSRSMGRDYKLSRAASTLLGYKVKLNQQ</sequence>
<dbReference type="Proteomes" id="UP001145114">
    <property type="component" value="Unassembled WGS sequence"/>
</dbReference>
<dbReference type="EMBL" id="JAMZIH010006418">
    <property type="protein sequence ID" value="KAJ1673943.1"/>
    <property type="molecule type" value="Genomic_DNA"/>
</dbReference>
<accession>A0ACC1HFQ3</accession>
<evidence type="ECO:0000313" key="2">
    <source>
        <dbReference type="Proteomes" id="UP001145114"/>
    </source>
</evidence>
<reference evidence="1" key="1">
    <citation type="submission" date="2022-06" db="EMBL/GenBank/DDBJ databases">
        <title>Phylogenomic reconstructions and comparative analyses of Kickxellomycotina fungi.</title>
        <authorList>
            <person name="Reynolds N.K."/>
            <person name="Stajich J.E."/>
            <person name="Barry K."/>
            <person name="Grigoriev I.V."/>
            <person name="Crous P."/>
            <person name="Smith M.E."/>
        </authorList>
    </citation>
    <scope>NUCLEOTIDE SEQUENCE</scope>
    <source>
        <strain evidence="1">RSA 2271</strain>
    </source>
</reference>
<gene>
    <name evidence="1" type="ORF">EV182_004275</name>
</gene>
<comment type="caution">
    <text evidence="1">The sequence shown here is derived from an EMBL/GenBank/DDBJ whole genome shotgun (WGS) entry which is preliminary data.</text>
</comment>
<feature type="non-terminal residue" evidence="1">
    <location>
        <position position="1"/>
    </location>
</feature>
<keyword evidence="2" id="KW-1185">Reference proteome</keyword>
<protein>
    <submittedName>
        <fullName evidence="1">Uncharacterized protein</fullName>
    </submittedName>
</protein>